<dbReference type="PANTHER" id="PTHR33164">
    <property type="entry name" value="TRANSCRIPTIONAL REGULATOR, MARR FAMILY"/>
    <property type="match status" value="1"/>
</dbReference>
<proteinExistence type="predicted"/>
<dbReference type="CDD" id="cd00090">
    <property type="entry name" value="HTH_ARSR"/>
    <property type="match status" value="1"/>
</dbReference>
<dbReference type="Gene3D" id="1.10.10.10">
    <property type="entry name" value="Winged helix-like DNA-binding domain superfamily/Winged helix DNA-binding domain"/>
    <property type="match status" value="1"/>
</dbReference>
<dbReference type="InterPro" id="IPR039422">
    <property type="entry name" value="MarR/SlyA-like"/>
</dbReference>
<protein>
    <recommendedName>
        <fullName evidence="1">HTH marR-type domain-containing protein</fullName>
    </recommendedName>
</protein>
<dbReference type="AlphaFoldDB" id="A0A919QAZ1"/>
<keyword evidence="3" id="KW-1185">Reference proteome</keyword>
<dbReference type="InterPro" id="IPR036390">
    <property type="entry name" value="WH_DNA-bd_sf"/>
</dbReference>
<feature type="domain" description="HTH marR-type" evidence="1">
    <location>
        <begin position="14"/>
        <end position="150"/>
    </location>
</feature>
<evidence type="ECO:0000259" key="1">
    <source>
        <dbReference type="PROSITE" id="PS50995"/>
    </source>
</evidence>
<gene>
    <name evidence="2" type="ORF">Aph01nite_13470</name>
</gene>
<name>A0A919QAZ1_9ACTN</name>
<comment type="caution">
    <text evidence="2">The sequence shown here is derived from an EMBL/GenBank/DDBJ whole genome shotgun (WGS) entry which is preliminary data.</text>
</comment>
<accession>A0A919QAZ1</accession>
<dbReference type="PRINTS" id="PR00598">
    <property type="entry name" value="HTHMARR"/>
</dbReference>
<reference evidence="2" key="1">
    <citation type="submission" date="2021-01" db="EMBL/GenBank/DDBJ databases">
        <title>Whole genome shotgun sequence of Acrocarpospora phusangensis NBRC 108782.</title>
        <authorList>
            <person name="Komaki H."/>
            <person name="Tamura T."/>
        </authorList>
    </citation>
    <scope>NUCLEOTIDE SEQUENCE</scope>
    <source>
        <strain evidence="2">NBRC 108782</strain>
    </source>
</reference>
<dbReference type="InterPro" id="IPR000835">
    <property type="entry name" value="HTH_MarR-typ"/>
</dbReference>
<dbReference type="PANTHER" id="PTHR33164:SF106">
    <property type="entry name" value="TRANSCRIPTIONAL REGULATORY PROTEIN"/>
    <property type="match status" value="1"/>
</dbReference>
<organism evidence="2 3">
    <name type="scientific">Acrocarpospora phusangensis</name>
    <dbReference type="NCBI Taxonomy" id="1070424"/>
    <lineage>
        <taxon>Bacteria</taxon>
        <taxon>Bacillati</taxon>
        <taxon>Actinomycetota</taxon>
        <taxon>Actinomycetes</taxon>
        <taxon>Streptosporangiales</taxon>
        <taxon>Streptosporangiaceae</taxon>
        <taxon>Acrocarpospora</taxon>
    </lineage>
</organism>
<dbReference type="GO" id="GO:0006950">
    <property type="term" value="P:response to stress"/>
    <property type="evidence" value="ECO:0007669"/>
    <property type="project" value="TreeGrafter"/>
</dbReference>
<dbReference type="PROSITE" id="PS50995">
    <property type="entry name" value="HTH_MARR_2"/>
    <property type="match status" value="1"/>
</dbReference>
<dbReference type="InterPro" id="IPR036388">
    <property type="entry name" value="WH-like_DNA-bd_sf"/>
</dbReference>
<dbReference type="EMBL" id="BOOA01000008">
    <property type="protein sequence ID" value="GIH23037.1"/>
    <property type="molecule type" value="Genomic_DNA"/>
</dbReference>
<dbReference type="Pfam" id="PF12802">
    <property type="entry name" value="MarR_2"/>
    <property type="match status" value="1"/>
</dbReference>
<dbReference type="InterPro" id="IPR011991">
    <property type="entry name" value="ArsR-like_HTH"/>
</dbReference>
<dbReference type="RefSeq" id="WP_239161438.1">
    <property type="nucleotide sequence ID" value="NZ_BOOA01000008.1"/>
</dbReference>
<sequence>MSREYSEPPGVRDSSPAHRALVFATLDLAADVDTVGQAAAARIGINQTDLICLNALFRDGPMTAGQLAAAIGLTSGATTTAVDRLVRAGYVTREGDPADRRRVLVVASEEGARHAFALFDGLLEAVARLATTYTDEQLDLLRNLIHDFRTLVADYTATLREKPD</sequence>
<evidence type="ECO:0000313" key="2">
    <source>
        <dbReference type="EMBL" id="GIH23037.1"/>
    </source>
</evidence>
<dbReference type="Proteomes" id="UP000640052">
    <property type="component" value="Unassembled WGS sequence"/>
</dbReference>
<evidence type="ECO:0000313" key="3">
    <source>
        <dbReference type="Proteomes" id="UP000640052"/>
    </source>
</evidence>
<dbReference type="GO" id="GO:0003700">
    <property type="term" value="F:DNA-binding transcription factor activity"/>
    <property type="evidence" value="ECO:0007669"/>
    <property type="project" value="InterPro"/>
</dbReference>
<dbReference type="SUPFAM" id="SSF46785">
    <property type="entry name" value="Winged helix' DNA-binding domain"/>
    <property type="match status" value="1"/>
</dbReference>
<dbReference type="SMART" id="SM00347">
    <property type="entry name" value="HTH_MARR"/>
    <property type="match status" value="1"/>
</dbReference>